<feature type="chain" id="PRO_5043773035" evidence="1">
    <location>
        <begin position="28"/>
        <end position="312"/>
    </location>
</feature>
<proteinExistence type="predicted"/>
<evidence type="ECO:0000313" key="3">
    <source>
        <dbReference type="EMBL" id="XCC94762.1"/>
    </source>
</evidence>
<feature type="signal peptide" evidence="1">
    <location>
        <begin position="1"/>
        <end position="27"/>
    </location>
</feature>
<dbReference type="InterPro" id="IPR014567">
    <property type="entry name" value="UCP031900"/>
</dbReference>
<keyword evidence="1" id="KW-0732">Signal</keyword>
<name>A0AAU8AK37_9RHOB</name>
<evidence type="ECO:0000256" key="1">
    <source>
        <dbReference type="SAM" id="SignalP"/>
    </source>
</evidence>
<organism evidence="3">
    <name type="scientific">Alloyangia sp. H15</name>
    <dbReference type="NCBI Taxonomy" id="3029062"/>
    <lineage>
        <taxon>Bacteria</taxon>
        <taxon>Pseudomonadati</taxon>
        <taxon>Pseudomonadota</taxon>
        <taxon>Alphaproteobacteria</taxon>
        <taxon>Rhodobacterales</taxon>
        <taxon>Roseobacteraceae</taxon>
        <taxon>Alloyangia</taxon>
    </lineage>
</organism>
<protein>
    <submittedName>
        <fullName evidence="3">Esterase-like activity of phytase family protein</fullName>
    </submittedName>
</protein>
<dbReference type="SUPFAM" id="SSF50952">
    <property type="entry name" value="Soluble quinoprotein glucose dehydrogenase"/>
    <property type="match status" value="1"/>
</dbReference>
<dbReference type="PROSITE" id="PS51257">
    <property type="entry name" value="PROKAR_LIPOPROTEIN"/>
    <property type="match status" value="1"/>
</dbReference>
<evidence type="ECO:0000259" key="2">
    <source>
        <dbReference type="Pfam" id="PF13449"/>
    </source>
</evidence>
<dbReference type="InterPro" id="IPR027372">
    <property type="entry name" value="Phytase-like_dom"/>
</dbReference>
<reference evidence="3" key="1">
    <citation type="submission" date="2023-02" db="EMBL/GenBank/DDBJ databases">
        <title>Description and genomic characterization of Salipiger bruguierae sp. nov., isolated from the sediment of mangrove plant Bruguiera sexangula.</title>
        <authorList>
            <person name="Long M."/>
        </authorList>
    </citation>
    <scope>NUCLEOTIDE SEQUENCE</scope>
    <source>
        <strain evidence="3">H15</strain>
    </source>
</reference>
<accession>A0AAU8AK37</accession>
<dbReference type="InterPro" id="IPR011041">
    <property type="entry name" value="Quinoprot_gluc/sorb_DH_b-prop"/>
</dbReference>
<sequence>MRFRSRRALSAARIAGLASLLAMSACADTPDGPPGVRYVGTYTWSNSHDRFGGFSGLEVSDDGQQFTAISDRGSIVMGSFEREDSRITGLESTPVEKLLDETGSRIDPEIDDAEGLAIGPDGRLYVSFEGPPRIHASERYDLPATVLPRGPFYRSLEGNSGMEALAIDAQGRLLTLPERSGRLTRPFPVWRLEDGNWSHVFDLPRRGGFLAVGADIGPDGRFYLLEREFTGYAFRSRVRRFDITDDRISNEQTLFESRPLQHDNLEGIAVWRSSPGRLRLTMISDDNFKFFQKTQFVEYDVPESLDLHGLSQ</sequence>
<dbReference type="EMBL" id="CP123384">
    <property type="protein sequence ID" value="XCC94762.1"/>
    <property type="molecule type" value="Genomic_DNA"/>
</dbReference>
<dbReference type="RefSeq" id="WP_353473589.1">
    <property type="nucleotide sequence ID" value="NZ_CP123384.1"/>
</dbReference>
<gene>
    <name evidence="3" type="ORF">PVT71_06000</name>
</gene>
<feature type="domain" description="Phytase-like" evidence="2">
    <location>
        <begin position="50"/>
        <end position="288"/>
    </location>
</feature>
<dbReference type="AlphaFoldDB" id="A0AAU8AK37"/>
<dbReference type="PIRSF" id="PIRSF031900">
    <property type="entry name" value="UCP031900"/>
    <property type="match status" value="1"/>
</dbReference>
<dbReference type="Pfam" id="PF13449">
    <property type="entry name" value="Phytase-like"/>
    <property type="match status" value="1"/>
</dbReference>